<proteinExistence type="inferred from homology"/>
<dbReference type="GO" id="GO:0045047">
    <property type="term" value="P:protein targeting to ER"/>
    <property type="evidence" value="ECO:0007669"/>
    <property type="project" value="TreeGrafter"/>
</dbReference>
<reference evidence="9" key="1">
    <citation type="submission" date="2021-01" db="EMBL/GenBank/DDBJ databases">
        <authorList>
            <consortium name="Genoscope - CEA"/>
            <person name="William W."/>
        </authorList>
    </citation>
    <scope>NUCLEOTIDE SEQUENCE</scope>
</reference>
<dbReference type="OrthoDB" id="282762at2759"/>
<accession>A0A8S1XCQ9</accession>
<keyword evidence="4" id="KW-0256">Endoplasmic reticulum</keyword>
<dbReference type="Pfam" id="PF04573">
    <property type="entry name" value="SPC22"/>
    <property type="match status" value="1"/>
</dbReference>
<dbReference type="PANTHER" id="PTHR12804">
    <property type="entry name" value="MICROSOMAL SIGNAL PEPTIDASE 23 KD SUBUNIT SPC22/23"/>
    <property type="match status" value="1"/>
</dbReference>
<evidence type="ECO:0000256" key="1">
    <source>
        <dbReference type="ARBA" id="ARBA00004648"/>
    </source>
</evidence>
<evidence type="ECO:0000256" key="6">
    <source>
        <dbReference type="ARBA" id="ARBA00022989"/>
    </source>
</evidence>
<evidence type="ECO:0000256" key="4">
    <source>
        <dbReference type="ARBA" id="ARBA00022824"/>
    </source>
</evidence>
<evidence type="ECO:0000256" key="8">
    <source>
        <dbReference type="ARBA" id="ARBA00029556"/>
    </source>
</evidence>
<dbReference type="AlphaFoldDB" id="A0A8S1XCQ9"/>
<evidence type="ECO:0000313" key="10">
    <source>
        <dbReference type="Proteomes" id="UP000689195"/>
    </source>
</evidence>
<keyword evidence="3" id="KW-0812">Transmembrane</keyword>
<comment type="caution">
    <text evidence="9">The sequence shown here is derived from an EMBL/GenBank/DDBJ whole genome shotgun (WGS) entry which is preliminary data.</text>
</comment>
<keyword evidence="7" id="KW-0472">Membrane</keyword>
<dbReference type="EMBL" id="CAJJDO010000119">
    <property type="protein sequence ID" value="CAD8198582.1"/>
    <property type="molecule type" value="Genomic_DNA"/>
</dbReference>
<organism evidence="9 10">
    <name type="scientific">Paramecium pentaurelia</name>
    <dbReference type="NCBI Taxonomy" id="43138"/>
    <lineage>
        <taxon>Eukaryota</taxon>
        <taxon>Sar</taxon>
        <taxon>Alveolata</taxon>
        <taxon>Ciliophora</taxon>
        <taxon>Intramacronucleata</taxon>
        <taxon>Oligohymenophorea</taxon>
        <taxon>Peniculida</taxon>
        <taxon>Parameciidae</taxon>
        <taxon>Paramecium</taxon>
    </lineage>
</organism>
<comment type="subcellular location">
    <subcellularLocation>
        <location evidence="1">Endoplasmic reticulum membrane</location>
        <topology evidence="1">Single-pass type II membrane protein</topology>
    </subcellularLocation>
</comment>
<dbReference type="Proteomes" id="UP000689195">
    <property type="component" value="Unassembled WGS sequence"/>
</dbReference>
<evidence type="ECO:0000256" key="7">
    <source>
        <dbReference type="ARBA" id="ARBA00023136"/>
    </source>
</evidence>
<keyword evidence="10" id="KW-1185">Reference proteome</keyword>
<dbReference type="InterPro" id="IPR007653">
    <property type="entry name" value="SPC3"/>
</dbReference>
<keyword evidence="5" id="KW-0735">Signal-anchor</keyword>
<dbReference type="PANTHER" id="PTHR12804:SF0">
    <property type="entry name" value="SIGNAL PEPTIDASE COMPLEX SUBUNIT 3"/>
    <property type="match status" value="1"/>
</dbReference>
<dbReference type="GO" id="GO:0005787">
    <property type="term" value="C:signal peptidase complex"/>
    <property type="evidence" value="ECO:0007669"/>
    <property type="project" value="InterPro"/>
</dbReference>
<sequence>MYSITARFNQIVFFTSWTLVVLSLLNQGTAYFFKTGKPTVDLKILSADKFHHFKATYYNGGVTDWDQVTFKFSLEADFEPVYNWNLKQLFLYVNVHHKHQEKGFESDCVIYDKIISRPDDPSSWSTSSKLVLKNQRAEYPLKDIHKQLRNATVNFEVWIEVMPYVGYIRREKLGDFEYKMPQYFAQFQQTAQFFNPDIGNNGTLRMPQKIKKREISMPSYYFDDFKGFLKQPIKITSNITQRRNTHTTTTQDSSQMTQSIKQPNKSLKQLTQANAQDYSKIINIISQFNNTNKLKHAQSANSMQYKLIIPLKEKSINMTRDSRTNSRCSVVSAQGERKRSIKVNDPYGLINNKIMSKTNSKQFLKQKAQDKLVDKLFSQRSDSVQ</sequence>
<evidence type="ECO:0000256" key="3">
    <source>
        <dbReference type="ARBA" id="ARBA00022692"/>
    </source>
</evidence>
<keyword evidence="6" id="KW-1133">Transmembrane helix</keyword>
<evidence type="ECO:0000256" key="2">
    <source>
        <dbReference type="ARBA" id="ARBA00009289"/>
    </source>
</evidence>
<evidence type="ECO:0000256" key="5">
    <source>
        <dbReference type="ARBA" id="ARBA00022968"/>
    </source>
</evidence>
<dbReference type="GO" id="GO:0006465">
    <property type="term" value="P:signal peptide processing"/>
    <property type="evidence" value="ECO:0007669"/>
    <property type="project" value="InterPro"/>
</dbReference>
<comment type="similarity">
    <text evidence="2">Belongs to the SPCS3 family.</text>
</comment>
<protein>
    <recommendedName>
        <fullName evidence="8">Signal peptidase complex subunit 3</fullName>
    </recommendedName>
</protein>
<gene>
    <name evidence="9" type="ORF">PPENT_87.1.T1190072</name>
</gene>
<evidence type="ECO:0000313" key="9">
    <source>
        <dbReference type="EMBL" id="CAD8198582.1"/>
    </source>
</evidence>
<name>A0A8S1XCQ9_9CILI</name>